<evidence type="ECO:0000313" key="3">
    <source>
        <dbReference type="EMBL" id="PZW50887.1"/>
    </source>
</evidence>
<dbReference type="InterPro" id="IPR029069">
    <property type="entry name" value="HotDog_dom_sf"/>
</dbReference>
<evidence type="ECO:0000313" key="4">
    <source>
        <dbReference type="Proteomes" id="UP000249688"/>
    </source>
</evidence>
<dbReference type="AlphaFoldDB" id="A0A2W7JEJ7"/>
<dbReference type="Pfam" id="PF03061">
    <property type="entry name" value="4HBT"/>
    <property type="match status" value="1"/>
</dbReference>
<evidence type="ECO:0000256" key="1">
    <source>
        <dbReference type="ARBA" id="ARBA00022801"/>
    </source>
</evidence>
<evidence type="ECO:0000259" key="2">
    <source>
        <dbReference type="Pfam" id="PF03061"/>
    </source>
</evidence>
<protein>
    <submittedName>
        <fullName evidence="3">Uncharacterized protein (TIGR00369 family)</fullName>
    </submittedName>
</protein>
<reference evidence="3 4" key="1">
    <citation type="submission" date="2018-06" db="EMBL/GenBank/DDBJ databases">
        <title>Genomic Encyclopedia of Archaeal and Bacterial Type Strains, Phase II (KMG-II): from individual species to whole genera.</title>
        <authorList>
            <person name="Goeker M."/>
        </authorList>
    </citation>
    <scope>NUCLEOTIDE SEQUENCE [LARGE SCALE GENOMIC DNA]</scope>
    <source>
        <strain evidence="3 4">DSM 24525</strain>
    </source>
</reference>
<dbReference type="InterPro" id="IPR003736">
    <property type="entry name" value="PAAI_dom"/>
</dbReference>
<feature type="domain" description="Thioesterase" evidence="2">
    <location>
        <begin position="47"/>
        <end position="118"/>
    </location>
</feature>
<accession>A0A2W7JEJ7</accession>
<dbReference type="Proteomes" id="UP000249688">
    <property type="component" value="Unassembled WGS sequence"/>
</dbReference>
<keyword evidence="1" id="KW-0378">Hydrolase</keyword>
<dbReference type="RefSeq" id="WP_111396181.1">
    <property type="nucleotide sequence ID" value="NZ_QKYU01000001.1"/>
</dbReference>
<sequence length="134" mass="13869">MTPAEIQARVHEGVPLAALFGIEVVSAGEGVAVLRLPPAPLLLRPGNTLSGPAIMGLCDVAIWAAFLTATGGDDNARTQHLAVTFLKPAGPGPLLAEARIVRRGARVVYADVWLRAEGAEAPCGHCTSTWVVVA</sequence>
<proteinExistence type="predicted"/>
<dbReference type="InterPro" id="IPR006683">
    <property type="entry name" value="Thioestr_dom"/>
</dbReference>
<organism evidence="3 4">
    <name type="scientific">Humitalea rosea</name>
    <dbReference type="NCBI Taxonomy" id="990373"/>
    <lineage>
        <taxon>Bacteria</taxon>
        <taxon>Pseudomonadati</taxon>
        <taxon>Pseudomonadota</taxon>
        <taxon>Alphaproteobacteria</taxon>
        <taxon>Acetobacterales</taxon>
        <taxon>Roseomonadaceae</taxon>
        <taxon>Humitalea</taxon>
    </lineage>
</organism>
<dbReference type="NCBIfam" id="TIGR00369">
    <property type="entry name" value="unchar_dom_1"/>
    <property type="match status" value="1"/>
</dbReference>
<dbReference type="OrthoDB" id="9805304at2"/>
<dbReference type="GO" id="GO:0016289">
    <property type="term" value="F:acyl-CoA hydrolase activity"/>
    <property type="evidence" value="ECO:0007669"/>
    <property type="project" value="UniProtKB-ARBA"/>
</dbReference>
<dbReference type="SUPFAM" id="SSF54637">
    <property type="entry name" value="Thioesterase/thiol ester dehydrase-isomerase"/>
    <property type="match status" value="1"/>
</dbReference>
<dbReference type="EMBL" id="QKYU01000001">
    <property type="protein sequence ID" value="PZW50887.1"/>
    <property type="molecule type" value="Genomic_DNA"/>
</dbReference>
<comment type="caution">
    <text evidence="3">The sequence shown here is derived from an EMBL/GenBank/DDBJ whole genome shotgun (WGS) entry which is preliminary data.</text>
</comment>
<gene>
    <name evidence="3" type="ORF">C8P66_101102</name>
</gene>
<dbReference type="CDD" id="cd03443">
    <property type="entry name" value="PaaI_thioesterase"/>
    <property type="match status" value="1"/>
</dbReference>
<name>A0A2W7JEJ7_9PROT</name>
<dbReference type="Gene3D" id="3.10.129.10">
    <property type="entry name" value="Hotdog Thioesterase"/>
    <property type="match status" value="1"/>
</dbReference>
<keyword evidence="4" id="KW-1185">Reference proteome</keyword>